<name>A0AC61RIL3_9BACT</name>
<dbReference type="EMBL" id="SRYB01000005">
    <property type="protein sequence ID" value="TGY79808.1"/>
    <property type="molecule type" value="Genomic_DNA"/>
</dbReference>
<comment type="caution">
    <text evidence="1">The sequence shown here is derived from an EMBL/GenBank/DDBJ whole genome shotgun (WGS) entry which is preliminary data.</text>
</comment>
<protein>
    <submittedName>
        <fullName evidence="1">Uncharacterized protein</fullName>
    </submittedName>
</protein>
<evidence type="ECO:0000313" key="2">
    <source>
        <dbReference type="Proteomes" id="UP000306319"/>
    </source>
</evidence>
<accession>A0AC61RIL3</accession>
<reference evidence="1" key="1">
    <citation type="submission" date="2019-04" db="EMBL/GenBank/DDBJ databases">
        <title>Microbes associate with the intestines of laboratory mice.</title>
        <authorList>
            <person name="Navarre W."/>
            <person name="Wong E."/>
            <person name="Huang K."/>
            <person name="Tropini C."/>
            <person name="Ng K."/>
            <person name="Yu B."/>
        </authorList>
    </citation>
    <scope>NUCLEOTIDE SEQUENCE</scope>
    <source>
        <strain evidence="1">NM04_E33</strain>
    </source>
</reference>
<keyword evidence="2" id="KW-1185">Reference proteome</keyword>
<evidence type="ECO:0000313" key="1">
    <source>
        <dbReference type="EMBL" id="TGY79808.1"/>
    </source>
</evidence>
<sequence>MKILFENTIIALPSDFMSVDDFMKWKGFNPLISKVYINGIKIPNKSWTSTNLQHLDRISVDTI</sequence>
<proteinExistence type="predicted"/>
<organism evidence="1 2">
    <name type="scientific">Lepagella muris</name>
    <dbReference type="NCBI Taxonomy" id="3032870"/>
    <lineage>
        <taxon>Bacteria</taxon>
        <taxon>Pseudomonadati</taxon>
        <taxon>Bacteroidota</taxon>
        <taxon>Bacteroidia</taxon>
        <taxon>Bacteroidales</taxon>
        <taxon>Muribaculaceae</taxon>
        <taxon>Lepagella</taxon>
    </lineage>
</organism>
<dbReference type="Proteomes" id="UP000306319">
    <property type="component" value="Unassembled WGS sequence"/>
</dbReference>
<gene>
    <name evidence="1" type="ORF">E5331_05380</name>
</gene>